<proteinExistence type="inferred from homology"/>
<evidence type="ECO:0000256" key="2">
    <source>
        <dbReference type="ARBA" id="ARBA00022603"/>
    </source>
</evidence>
<sequence length="181" mass="20379">MIAPRRSLWDSPHEAVDLALDLLELQSDDVVYDIGCGDGRFVVEAALRSGAHCVGIEIEEKRAEEARQRVKKANVEDLVQIRCENALTMSTLSEATAVYLYLVPRGLRLLLPELIQNYASKPRRIVTYMSPFPEISYSVKRFVTPSHQPNAKWPLFLYTIPRATSSVSVKKQSSGQGYKIK</sequence>
<dbReference type="CDD" id="cd02440">
    <property type="entry name" value="AdoMet_MTases"/>
    <property type="match status" value="1"/>
</dbReference>
<dbReference type="AlphaFoldDB" id="A0A7S3JYL2"/>
<comment type="similarity">
    <text evidence="1">Belongs to the ANT/ATPSC lysine N-methyltransferase family.</text>
</comment>
<dbReference type="SUPFAM" id="SSF53335">
    <property type="entry name" value="S-adenosyl-L-methionine-dependent methyltransferases"/>
    <property type="match status" value="1"/>
</dbReference>
<organism evidence="5">
    <name type="scientific">Aureoumbra lagunensis</name>
    <dbReference type="NCBI Taxonomy" id="44058"/>
    <lineage>
        <taxon>Eukaryota</taxon>
        <taxon>Sar</taxon>
        <taxon>Stramenopiles</taxon>
        <taxon>Ochrophyta</taxon>
        <taxon>Pelagophyceae</taxon>
        <taxon>Pelagomonadales</taxon>
        <taxon>Aureoumbra</taxon>
    </lineage>
</organism>
<dbReference type="Pfam" id="PF02353">
    <property type="entry name" value="CMAS"/>
    <property type="match status" value="1"/>
</dbReference>
<dbReference type="GO" id="GO:0005739">
    <property type="term" value="C:mitochondrion"/>
    <property type="evidence" value="ECO:0007669"/>
    <property type="project" value="TreeGrafter"/>
</dbReference>
<evidence type="ECO:0000256" key="3">
    <source>
        <dbReference type="ARBA" id="ARBA00022679"/>
    </source>
</evidence>
<protein>
    <recommendedName>
        <fullName evidence="6">Methyltransferase domain-containing protein</fullName>
    </recommendedName>
</protein>
<keyword evidence="3" id="KW-0808">Transferase</keyword>
<accession>A0A7S3JYL2</accession>
<dbReference type="PANTHER" id="PTHR13610:SF11">
    <property type="entry name" value="METHYLTRANSFERASE DOMAIN-CONTAINING PROTEIN"/>
    <property type="match status" value="1"/>
</dbReference>
<keyword evidence="2" id="KW-0489">Methyltransferase</keyword>
<keyword evidence="4" id="KW-0949">S-adenosyl-L-methionine</keyword>
<evidence type="ECO:0000313" key="5">
    <source>
        <dbReference type="EMBL" id="CAE0366487.1"/>
    </source>
</evidence>
<dbReference type="Gene3D" id="3.40.50.150">
    <property type="entry name" value="Vaccinia Virus protein VP39"/>
    <property type="match status" value="1"/>
</dbReference>
<evidence type="ECO:0000256" key="1">
    <source>
        <dbReference type="ARBA" id="ARBA00010633"/>
    </source>
</evidence>
<dbReference type="GO" id="GO:1905706">
    <property type="term" value="P:regulation of mitochondrial ATP synthesis coupled proton transport"/>
    <property type="evidence" value="ECO:0007669"/>
    <property type="project" value="TreeGrafter"/>
</dbReference>
<gene>
    <name evidence="5" type="ORF">ALAG00032_LOCUS7231</name>
</gene>
<name>A0A7S3JYL2_9STRA</name>
<dbReference type="InterPro" id="IPR026170">
    <property type="entry name" value="FAM173A/B"/>
</dbReference>
<dbReference type="InterPro" id="IPR029063">
    <property type="entry name" value="SAM-dependent_MTases_sf"/>
</dbReference>
<evidence type="ECO:0008006" key="6">
    <source>
        <dbReference type="Google" id="ProtNLM"/>
    </source>
</evidence>
<dbReference type="PANTHER" id="PTHR13610">
    <property type="entry name" value="METHYLTRANSFERASE DOMAIN-CONTAINING PROTEIN"/>
    <property type="match status" value="1"/>
</dbReference>
<evidence type="ECO:0000256" key="4">
    <source>
        <dbReference type="ARBA" id="ARBA00022691"/>
    </source>
</evidence>
<reference evidence="5" key="1">
    <citation type="submission" date="2021-01" db="EMBL/GenBank/DDBJ databases">
        <authorList>
            <person name="Corre E."/>
            <person name="Pelletier E."/>
            <person name="Niang G."/>
            <person name="Scheremetjew M."/>
            <person name="Finn R."/>
            <person name="Kale V."/>
            <person name="Holt S."/>
            <person name="Cochrane G."/>
            <person name="Meng A."/>
            <person name="Brown T."/>
            <person name="Cohen L."/>
        </authorList>
    </citation>
    <scope>NUCLEOTIDE SEQUENCE</scope>
    <source>
        <strain evidence="5">CCMP1510</strain>
    </source>
</reference>
<dbReference type="GO" id="GO:0016279">
    <property type="term" value="F:protein-lysine N-methyltransferase activity"/>
    <property type="evidence" value="ECO:0007669"/>
    <property type="project" value="InterPro"/>
</dbReference>
<dbReference type="GO" id="GO:0032259">
    <property type="term" value="P:methylation"/>
    <property type="evidence" value="ECO:0007669"/>
    <property type="project" value="UniProtKB-KW"/>
</dbReference>
<dbReference type="EMBL" id="HBIJ01010539">
    <property type="protein sequence ID" value="CAE0366487.1"/>
    <property type="molecule type" value="Transcribed_RNA"/>
</dbReference>